<dbReference type="InterPro" id="IPR037188">
    <property type="entry name" value="Sdo1/SBDS_central_sf"/>
</dbReference>
<evidence type="ECO:0000259" key="9">
    <source>
        <dbReference type="Pfam" id="PF09377"/>
    </source>
</evidence>
<dbReference type="PANTHER" id="PTHR10927:SF1">
    <property type="entry name" value="RIBOSOME MATURATION PROTEIN SBDS"/>
    <property type="match status" value="1"/>
</dbReference>
<organism evidence="11">
    <name type="scientific">Stegastes partitus</name>
    <name type="common">bicolor damselfish</name>
    <dbReference type="NCBI Taxonomy" id="144197"/>
    <lineage>
        <taxon>Eukaryota</taxon>
        <taxon>Metazoa</taxon>
        <taxon>Chordata</taxon>
        <taxon>Craniata</taxon>
        <taxon>Vertebrata</taxon>
        <taxon>Euteleostomi</taxon>
        <taxon>Actinopterygii</taxon>
        <taxon>Neopterygii</taxon>
        <taxon>Teleostei</taxon>
        <taxon>Neoteleostei</taxon>
        <taxon>Acanthomorphata</taxon>
        <taxon>Ovalentaria</taxon>
        <taxon>Pomacentridae</taxon>
        <taxon>Stegastes</taxon>
    </lineage>
</organism>
<dbReference type="InterPro" id="IPR039100">
    <property type="entry name" value="Sdo1/SBDS-like"/>
</dbReference>
<protein>
    <submittedName>
        <fullName evidence="11">SBDS ribosome maturation factor</fullName>
    </submittedName>
</protein>
<evidence type="ECO:0000313" key="11">
    <source>
        <dbReference type="Ensembl" id="ENSSPAP00000021773.1"/>
    </source>
</evidence>
<dbReference type="Gene3D" id="1.10.10.900">
    <property type="entry name" value="SBDS protein C-terminal domain, subdomain 1"/>
    <property type="match status" value="1"/>
</dbReference>
<name>A0A3B5AJT6_9TELE</name>
<dbReference type="PANTHER" id="PTHR10927">
    <property type="entry name" value="RIBOSOME MATURATION PROTEIN SBDS"/>
    <property type="match status" value="1"/>
</dbReference>
<dbReference type="InterPro" id="IPR002140">
    <property type="entry name" value="Sdo1/SBDS"/>
</dbReference>
<dbReference type="Pfam" id="PF01172">
    <property type="entry name" value="SBDS_N"/>
    <property type="match status" value="1"/>
</dbReference>
<dbReference type="FunFam" id="3.30.70.240:FF:000009">
    <property type="entry name" value="SBDS ribosome maturation factor"/>
    <property type="match status" value="1"/>
</dbReference>
<dbReference type="FunFam" id="1.10.10.900:FF:000001">
    <property type="entry name" value="SBDS, ribosome maturation factor"/>
    <property type="match status" value="1"/>
</dbReference>
<dbReference type="Pfam" id="PF09377">
    <property type="entry name" value="SBDS_domain_II"/>
    <property type="match status" value="1"/>
</dbReference>
<evidence type="ECO:0000256" key="3">
    <source>
        <dbReference type="ARBA" id="ARBA00007433"/>
    </source>
</evidence>
<evidence type="ECO:0000259" key="8">
    <source>
        <dbReference type="Pfam" id="PF01172"/>
    </source>
</evidence>
<dbReference type="Ensembl" id="ENSSPAT00000022118.1">
    <property type="protein sequence ID" value="ENSSPAP00000021773.1"/>
    <property type="gene ID" value="ENSSPAG00000016419.1"/>
</dbReference>
<evidence type="ECO:0000256" key="4">
    <source>
        <dbReference type="ARBA" id="ARBA00022490"/>
    </source>
</evidence>
<accession>A0A3B5AJT6</accession>
<dbReference type="GO" id="GO:0005634">
    <property type="term" value="C:nucleus"/>
    <property type="evidence" value="ECO:0007669"/>
    <property type="project" value="UniProtKB-SubCell"/>
</dbReference>
<comment type="similarity">
    <text evidence="3">Belongs to the SDO1/SBDS family.</text>
</comment>
<comment type="subunit">
    <text evidence="7">Associates with the 60S ribosomal subunit.</text>
</comment>
<dbReference type="InterPro" id="IPR046928">
    <property type="entry name" value="SDO1/SBDS_C"/>
</dbReference>
<dbReference type="Gene3D" id="3.30.70.240">
    <property type="match status" value="1"/>
</dbReference>
<keyword evidence="6" id="KW-0539">Nucleus</keyword>
<dbReference type="Pfam" id="PF20268">
    <property type="entry name" value="SBDS_C"/>
    <property type="match status" value="1"/>
</dbReference>
<dbReference type="SUPFAM" id="SSF89895">
    <property type="entry name" value="FYSH domain"/>
    <property type="match status" value="1"/>
</dbReference>
<feature type="domain" description="Ribosome maturation protein SDO1/SBDS N-terminal" evidence="8">
    <location>
        <begin position="14"/>
        <end position="90"/>
    </location>
</feature>
<proteinExistence type="inferred from homology"/>
<evidence type="ECO:0000259" key="10">
    <source>
        <dbReference type="Pfam" id="PF20268"/>
    </source>
</evidence>
<dbReference type="NCBIfam" id="TIGR00291">
    <property type="entry name" value="RNA_SBDS"/>
    <property type="match status" value="1"/>
</dbReference>
<evidence type="ECO:0000256" key="6">
    <source>
        <dbReference type="ARBA" id="ARBA00023242"/>
    </source>
</evidence>
<keyword evidence="5" id="KW-0690">Ribosome biogenesis</keyword>
<dbReference type="InterPro" id="IPR036786">
    <property type="entry name" value="Ribosome_mat_SBDS_N_sf"/>
</dbReference>
<dbReference type="InterPro" id="IPR019783">
    <property type="entry name" value="SDO1/SBDS_N"/>
</dbReference>
<dbReference type="SUPFAM" id="SSF109728">
    <property type="entry name" value="Hypothetical protein AF0491, middle domain"/>
    <property type="match status" value="1"/>
</dbReference>
<evidence type="ECO:0000256" key="7">
    <source>
        <dbReference type="ARBA" id="ARBA00049708"/>
    </source>
</evidence>
<feature type="domain" description="Ribosome maturation protein SDO1/SBDS central" evidence="9">
    <location>
        <begin position="98"/>
        <end position="159"/>
    </location>
</feature>
<feature type="domain" description="Ribosome maturation protein SDO1/SBDS C-terminal" evidence="10">
    <location>
        <begin position="161"/>
        <end position="228"/>
    </location>
</feature>
<evidence type="ECO:0000256" key="5">
    <source>
        <dbReference type="ARBA" id="ARBA00022517"/>
    </source>
</evidence>
<dbReference type="GeneTree" id="ENSGT00390000008135"/>
<dbReference type="GO" id="GO:0005737">
    <property type="term" value="C:cytoplasm"/>
    <property type="evidence" value="ECO:0007669"/>
    <property type="project" value="UniProtKB-SubCell"/>
</dbReference>
<comment type="subcellular location">
    <subcellularLocation>
        <location evidence="2">Cytoplasm</location>
    </subcellularLocation>
    <subcellularLocation>
        <location evidence="1">Nucleus</location>
    </subcellularLocation>
</comment>
<dbReference type="AlphaFoldDB" id="A0A3B5AJT6"/>
<dbReference type="InterPro" id="IPR018978">
    <property type="entry name" value="SDO1/SBDS_central"/>
</dbReference>
<sequence length="238" mass="27324">MSIFTPTNQIRLTNVAVVRMKKGGKRFEIACYKNKVMSWRSGKVLLNSQPKKPVAKKDDLTKAFGTDDLTEICKQILAKGELQVSDKERQSQLETMFRDIATIVAEKCVNPDTKRPYTVNLIERAMKDIHYSVKANKSTKQQALEVIRQLKETMEIQRAHMRLRLVLPAKEAKRLKEKLKPLLQVVESEDFDEELEMVCLVDPGCFREIDELIRCETKGRGSLEVLSLKDVEEGDEKL</sequence>
<dbReference type="Gene3D" id="3.30.1250.10">
    <property type="entry name" value="Ribosome maturation protein SBDS, N-terminal domain"/>
    <property type="match status" value="1"/>
</dbReference>
<evidence type="ECO:0000256" key="2">
    <source>
        <dbReference type="ARBA" id="ARBA00004496"/>
    </source>
</evidence>
<keyword evidence="4" id="KW-0963">Cytoplasm</keyword>
<evidence type="ECO:0000256" key="1">
    <source>
        <dbReference type="ARBA" id="ARBA00004123"/>
    </source>
</evidence>
<dbReference type="GO" id="GO:0042256">
    <property type="term" value="P:cytosolic ribosome assembly"/>
    <property type="evidence" value="ECO:0007669"/>
    <property type="project" value="InterPro"/>
</dbReference>
<reference evidence="11" key="1">
    <citation type="submission" date="2023-09" db="UniProtKB">
        <authorList>
            <consortium name="Ensembl"/>
        </authorList>
    </citation>
    <scope>IDENTIFICATION</scope>
</reference>